<gene>
    <name evidence="3" type="ORF">SAMN05421789_107103</name>
</gene>
<accession>A0A1N7M549</accession>
<evidence type="ECO:0000256" key="2">
    <source>
        <dbReference type="SAM" id="Phobius"/>
    </source>
</evidence>
<evidence type="ECO:0000313" key="3">
    <source>
        <dbReference type="EMBL" id="SIS81162.1"/>
    </source>
</evidence>
<dbReference type="Pfam" id="PF06210">
    <property type="entry name" value="DUF1003"/>
    <property type="match status" value="1"/>
</dbReference>
<organism evidence="3 4">
    <name type="scientific">Kaistella chaponensis</name>
    <dbReference type="NCBI Taxonomy" id="713588"/>
    <lineage>
        <taxon>Bacteria</taxon>
        <taxon>Pseudomonadati</taxon>
        <taxon>Bacteroidota</taxon>
        <taxon>Flavobacteriia</taxon>
        <taxon>Flavobacteriales</taxon>
        <taxon>Weeksellaceae</taxon>
        <taxon>Chryseobacterium group</taxon>
        <taxon>Kaistella</taxon>
    </lineage>
</organism>
<dbReference type="AlphaFoldDB" id="A0A1N7M549"/>
<dbReference type="OrthoDB" id="9795736at2"/>
<dbReference type="EMBL" id="FTOI01000007">
    <property type="protein sequence ID" value="SIS81162.1"/>
    <property type="molecule type" value="Genomic_DNA"/>
</dbReference>
<feature type="coiled-coil region" evidence="1">
    <location>
        <begin position="153"/>
        <end position="180"/>
    </location>
</feature>
<protein>
    <submittedName>
        <fullName evidence="3">Uncharacterized membrane protein</fullName>
    </submittedName>
</protein>
<keyword evidence="2" id="KW-0812">Transmembrane</keyword>
<dbReference type="InterPro" id="IPR010406">
    <property type="entry name" value="DUF1003"/>
</dbReference>
<evidence type="ECO:0000313" key="4">
    <source>
        <dbReference type="Proteomes" id="UP000185839"/>
    </source>
</evidence>
<keyword evidence="2" id="KW-1133">Transmembrane helix</keyword>
<proteinExistence type="predicted"/>
<reference evidence="4" key="1">
    <citation type="submission" date="2017-01" db="EMBL/GenBank/DDBJ databases">
        <authorList>
            <person name="Varghese N."/>
            <person name="Submissions S."/>
        </authorList>
    </citation>
    <scope>NUCLEOTIDE SEQUENCE [LARGE SCALE GENOMIC DNA]</scope>
    <source>
        <strain evidence="4">DSM 23145</strain>
    </source>
</reference>
<dbReference type="PANTHER" id="PTHR41386:SF1">
    <property type="entry name" value="MEMBRANE PROTEIN"/>
    <property type="match status" value="1"/>
</dbReference>
<keyword evidence="4" id="KW-1185">Reference proteome</keyword>
<sequence length="184" mass="21748">MKNKKYVLDLLKNENAQLHKMHDIVEKAIKEETLITTTIEEVDEERTYGEKLSDQVATFGGSWRFIIIFGVILILWIFYNTYIMVNKSFDPYPYILLNLILSCIAAIQAPIIMMSQNRKEVKDRKRSINDYMINLKSEIEIRNLHEKVDLSIIDQYKHLCDIQQKQLELLEELNKKLKLMAKPQ</sequence>
<evidence type="ECO:0000256" key="1">
    <source>
        <dbReference type="SAM" id="Coils"/>
    </source>
</evidence>
<keyword evidence="2" id="KW-0472">Membrane</keyword>
<feature type="transmembrane region" description="Helical" evidence="2">
    <location>
        <begin position="56"/>
        <end position="79"/>
    </location>
</feature>
<dbReference type="Proteomes" id="UP000185839">
    <property type="component" value="Unassembled WGS sequence"/>
</dbReference>
<dbReference type="STRING" id="713588.SAMN05421789_107103"/>
<dbReference type="RefSeq" id="WP_076387128.1">
    <property type="nucleotide sequence ID" value="NZ_FTOI01000007.1"/>
</dbReference>
<dbReference type="PANTHER" id="PTHR41386">
    <property type="entry name" value="INTEGRAL MEMBRANE PROTEIN-RELATED"/>
    <property type="match status" value="1"/>
</dbReference>
<keyword evidence="1" id="KW-0175">Coiled coil</keyword>
<feature type="transmembrane region" description="Helical" evidence="2">
    <location>
        <begin position="91"/>
        <end position="114"/>
    </location>
</feature>
<name>A0A1N7M549_9FLAO</name>